<proteinExistence type="predicted"/>
<sequence>MSVQFVDSKPTAAELASFASRAREIDVGGDIQELGDDFGVNLLANPSKVSASPKSILRSPGQDMPRIEIKQIDDVEVVNLDANPGGDEIRIKRDEPFVINTGFGTLPAPAPAPMLDSGMSPEQEAAEKQRFLTKMRRIEGGNRMTMTNSLADIKTEYDRLTDSRNLEASIRFQRNALMTFVTGVEMVNDRFGDRLPMKPKLKGWSESVHTNVEDFDEIFEELYDMYKDQAKMHPLLRLAGTLGVSATMYHLTNSMAERSGIPGMSDLLNENPELQRQFAAAAAAKMGGGFGNFMAASMPQPRPEAQNTRVPFNVAASAFEAPRREMRGPSGVDDILRAFEVERAKEANTPIDSQHATVFTADGPPPSPPAVTRDGVGTRVDPLAEFMASDAMSMGSENTTNTEKRRGRRRAAPVGATLNLNV</sequence>
<feature type="region of interest" description="Disordered" evidence="1">
    <location>
        <begin position="390"/>
        <end position="422"/>
    </location>
</feature>
<reference evidence="2" key="1">
    <citation type="journal article" date="2020" name="Nature">
        <title>Giant virus diversity and host interactions through global metagenomics.</title>
        <authorList>
            <person name="Schulz F."/>
            <person name="Roux S."/>
            <person name="Paez-Espino D."/>
            <person name="Jungbluth S."/>
            <person name="Walsh D.A."/>
            <person name="Denef V.J."/>
            <person name="McMahon K.D."/>
            <person name="Konstantinidis K.T."/>
            <person name="Eloe-Fadrosh E.A."/>
            <person name="Kyrpides N.C."/>
            <person name="Woyke T."/>
        </authorList>
    </citation>
    <scope>NUCLEOTIDE SEQUENCE</scope>
    <source>
        <strain evidence="2">GVMAG-M-3300023179-138</strain>
    </source>
</reference>
<feature type="region of interest" description="Disordered" evidence="1">
    <location>
        <begin position="354"/>
        <end position="375"/>
    </location>
</feature>
<dbReference type="AlphaFoldDB" id="A0A6C0E6X1"/>
<dbReference type="Pfam" id="PF19071">
    <property type="entry name" value="DUF5767"/>
    <property type="match status" value="1"/>
</dbReference>
<organism evidence="2">
    <name type="scientific">viral metagenome</name>
    <dbReference type="NCBI Taxonomy" id="1070528"/>
    <lineage>
        <taxon>unclassified sequences</taxon>
        <taxon>metagenomes</taxon>
        <taxon>organismal metagenomes</taxon>
    </lineage>
</organism>
<protein>
    <submittedName>
        <fullName evidence="2">Uncharacterized protein</fullName>
    </submittedName>
</protein>
<dbReference type="InterPro" id="IPR043910">
    <property type="entry name" value="DUF5767"/>
</dbReference>
<dbReference type="EMBL" id="MN739744">
    <property type="protein sequence ID" value="QHT24371.1"/>
    <property type="molecule type" value="Genomic_DNA"/>
</dbReference>
<accession>A0A6C0E6X1</accession>
<evidence type="ECO:0000256" key="1">
    <source>
        <dbReference type="SAM" id="MobiDB-lite"/>
    </source>
</evidence>
<name>A0A6C0E6X1_9ZZZZ</name>
<evidence type="ECO:0000313" key="2">
    <source>
        <dbReference type="EMBL" id="QHT24371.1"/>
    </source>
</evidence>